<protein>
    <submittedName>
        <fullName evidence="5">Two component transcriptional regulator, winged helix family</fullName>
    </submittedName>
</protein>
<dbReference type="InterPro" id="IPR016032">
    <property type="entry name" value="Sig_transdc_resp-reg_C-effctor"/>
</dbReference>
<sequence length="317" mass="35933">MRLSRNVFYGKRKYLAGLILFLFISVVCLAFGMEDRDGFDIARREVLLRRIGHELLLQSGDSTSRVLPVKKIGENEYQIRFEKELTFKTDSLVNTTQHLLAQDRLAGDYVVNVLNCSDASVAYGYAISQNRKDDIVACRGRKQPTACYMINIQFKPRNVNTAKRGYLLGSLPFLAFLFFMLFTSVKPRTAISEVLPATLPEALPETLPEVLPENNQHTGMIALGAVLFEAKHRRLIINGTTIDLTSTETRVFSIFALSPNETIERSRLQKEIWEDEGVIVGRSLDMFISKLRKKLELDPNVNIVVIRGKGYRLEISV</sequence>
<gene>
    <name evidence="5" type="ordered locus">Cpin_3144</name>
</gene>
<dbReference type="GO" id="GO:0000160">
    <property type="term" value="P:phosphorelay signal transduction system"/>
    <property type="evidence" value="ECO:0007669"/>
    <property type="project" value="InterPro"/>
</dbReference>
<dbReference type="SMART" id="SM00862">
    <property type="entry name" value="Trans_reg_C"/>
    <property type="match status" value="1"/>
</dbReference>
<evidence type="ECO:0000313" key="6">
    <source>
        <dbReference type="Proteomes" id="UP000002215"/>
    </source>
</evidence>
<keyword evidence="1 2" id="KW-0238">DNA-binding</keyword>
<dbReference type="Gene3D" id="1.10.10.10">
    <property type="entry name" value="Winged helix-like DNA-binding domain superfamily/Winged helix DNA-binding domain"/>
    <property type="match status" value="1"/>
</dbReference>
<evidence type="ECO:0000256" key="2">
    <source>
        <dbReference type="PROSITE-ProRule" id="PRU01091"/>
    </source>
</evidence>
<accession>A0A979G4M7</accession>
<evidence type="ECO:0000256" key="1">
    <source>
        <dbReference type="ARBA" id="ARBA00023125"/>
    </source>
</evidence>
<proteinExistence type="predicted"/>
<feature type="DNA-binding region" description="OmpR/PhoB-type" evidence="2">
    <location>
        <begin position="218"/>
        <end position="315"/>
    </location>
</feature>
<dbReference type="EMBL" id="CP001699">
    <property type="protein sequence ID" value="ACU60611.1"/>
    <property type="molecule type" value="Genomic_DNA"/>
</dbReference>
<dbReference type="CDD" id="cd00383">
    <property type="entry name" value="trans_reg_C"/>
    <property type="match status" value="1"/>
</dbReference>
<dbReference type="Proteomes" id="UP000002215">
    <property type="component" value="Chromosome"/>
</dbReference>
<reference evidence="5 6" key="2">
    <citation type="journal article" date="2010" name="Stand. Genomic Sci.">
        <title>Complete genome sequence of Chitinophaga pinensis type strain (UQM 2034).</title>
        <authorList>
            <person name="Glavina Del Rio T."/>
            <person name="Abt B."/>
            <person name="Spring S."/>
            <person name="Lapidus A."/>
            <person name="Nolan M."/>
            <person name="Tice H."/>
            <person name="Copeland A."/>
            <person name="Cheng J.F."/>
            <person name="Chen F."/>
            <person name="Bruce D."/>
            <person name="Goodwin L."/>
            <person name="Pitluck S."/>
            <person name="Ivanova N."/>
            <person name="Mavromatis K."/>
            <person name="Mikhailova N."/>
            <person name="Pati A."/>
            <person name="Chen A."/>
            <person name="Palaniappan K."/>
            <person name="Land M."/>
            <person name="Hauser L."/>
            <person name="Chang Y.J."/>
            <person name="Jeffries C.D."/>
            <person name="Chain P."/>
            <person name="Saunders E."/>
            <person name="Detter J.C."/>
            <person name="Brettin T."/>
            <person name="Rohde M."/>
            <person name="Goker M."/>
            <person name="Bristow J."/>
            <person name="Eisen J.A."/>
            <person name="Markowitz V."/>
            <person name="Hugenholtz P."/>
            <person name="Kyrpides N.C."/>
            <person name="Klenk H.P."/>
            <person name="Lucas S."/>
        </authorList>
    </citation>
    <scope>NUCLEOTIDE SEQUENCE [LARGE SCALE GENOMIC DNA]</scope>
    <source>
        <strain evidence="6">ATCC 43595 / DSM 2588 / LMG 13176 / NBRC 15968 / NCIMB 11800 / UQM 2034</strain>
    </source>
</reference>
<dbReference type="AlphaFoldDB" id="A0A979G4M7"/>
<dbReference type="OrthoDB" id="7556122at2"/>
<evidence type="ECO:0000259" key="4">
    <source>
        <dbReference type="PROSITE" id="PS51755"/>
    </source>
</evidence>
<dbReference type="InterPro" id="IPR036388">
    <property type="entry name" value="WH-like_DNA-bd_sf"/>
</dbReference>
<name>A0A979G4M7_CHIPD</name>
<dbReference type="KEGG" id="cpi:Cpin_3144"/>
<dbReference type="Pfam" id="PF00486">
    <property type="entry name" value="Trans_reg_C"/>
    <property type="match status" value="1"/>
</dbReference>
<reference evidence="6" key="1">
    <citation type="submission" date="2009-08" db="EMBL/GenBank/DDBJ databases">
        <title>The complete genome of Chitinophaga pinensis DSM 2588.</title>
        <authorList>
            <consortium name="US DOE Joint Genome Institute (JGI-PGF)"/>
            <person name="Lucas S."/>
            <person name="Copeland A."/>
            <person name="Lapidus A."/>
            <person name="Glavina del Rio T."/>
            <person name="Dalin E."/>
            <person name="Tice H."/>
            <person name="Bruce D."/>
            <person name="Goodwin L."/>
            <person name="Pitluck S."/>
            <person name="Kyrpides N."/>
            <person name="Mavromatis K."/>
            <person name="Ivanova N."/>
            <person name="Mikhailova N."/>
            <person name="Sims D."/>
            <person name="Meinche L."/>
            <person name="Brettin T."/>
            <person name="Detter J.C."/>
            <person name="Han C."/>
            <person name="Larimer F."/>
            <person name="Land M."/>
            <person name="Hauser L."/>
            <person name="Markowitz V."/>
            <person name="Cheng J.-F."/>
            <person name="Hugenholtz P."/>
            <person name="Woyke T."/>
            <person name="Wu D."/>
            <person name="Spring S."/>
            <person name="Klenk H.-P."/>
            <person name="Eisen J.A."/>
        </authorList>
    </citation>
    <scope>NUCLEOTIDE SEQUENCE [LARGE SCALE GENOMIC DNA]</scope>
    <source>
        <strain evidence="6">ATCC 43595 / DSM 2588 / LMG 13176 / NBRC 15968 / NCIMB 11800 / UQM 2034</strain>
    </source>
</reference>
<dbReference type="InterPro" id="IPR001867">
    <property type="entry name" value="OmpR/PhoB-type_DNA-bd"/>
</dbReference>
<feature type="domain" description="OmpR/PhoB-type" evidence="4">
    <location>
        <begin position="218"/>
        <end position="315"/>
    </location>
</feature>
<keyword evidence="3" id="KW-0812">Transmembrane</keyword>
<keyword evidence="3" id="KW-0472">Membrane</keyword>
<feature type="transmembrane region" description="Helical" evidence="3">
    <location>
        <begin position="14"/>
        <end position="33"/>
    </location>
</feature>
<dbReference type="SUPFAM" id="SSF46894">
    <property type="entry name" value="C-terminal effector domain of the bipartite response regulators"/>
    <property type="match status" value="1"/>
</dbReference>
<dbReference type="GO" id="GO:0006355">
    <property type="term" value="P:regulation of DNA-templated transcription"/>
    <property type="evidence" value="ECO:0007669"/>
    <property type="project" value="InterPro"/>
</dbReference>
<feature type="transmembrane region" description="Helical" evidence="3">
    <location>
        <begin position="165"/>
        <end position="185"/>
    </location>
</feature>
<evidence type="ECO:0000256" key="3">
    <source>
        <dbReference type="SAM" id="Phobius"/>
    </source>
</evidence>
<keyword evidence="3" id="KW-1133">Transmembrane helix</keyword>
<organism evidence="5 6">
    <name type="scientific">Chitinophaga pinensis (strain ATCC 43595 / DSM 2588 / LMG 13176 / NBRC 15968 / NCIMB 11800 / UQM 2034)</name>
    <dbReference type="NCBI Taxonomy" id="485918"/>
    <lineage>
        <taxon>Bacteria</taxon>
        <taxon>Pseudomonadati</taxon>
        <taxon>Bacteroidota</taxon>
        <taxon>Chitinophagia</taxon>
        <taxon>Chitinophagales</taxon>
        <taxon>Chitinophagaceae</taxon>
        <taxon>Chitinophaga</taxon>
    </lineage>
</organism>
<dbReference type="PROSITE" id="PS51755">
    <property type="entry name" value="OMPR_PHOB"/>
    <property type="match status" value="1"/>
</dbReference>
<dbReference type="GO" id="GO:0003677">
    <property type="term" value="F:DNA binding"/>
    <property type="evidence" value="ECO:0007669"/>
    <property type="project" value="UniProtKB-UniRule"/>
</dbReference>
<evidence type="ECO:0000313" key="5">
    <source>
        <dbReference type="EMBL" id="ACU60611.1"/>
    </source>
</evidence>